<reference evidence="1" key="1">
    <citation type="journal article" date="2021" name="Proc. Natl. Acad. Sci. U.S.A.">
        <title>A Catalog of Tens of Thousands of Viruses from Human Metagenomes Reveals Hidden Associations with Chronic Diseases.</title>
        <authorList>
            <person name="Tisza M.J."/>
            <person name="Buck C.B."/>
        </authorList>
    </citation>
    <scope>NUCLEOTIDE SEQUENCE</scope>
    <source>
        <strain evidence="1">CtHP32</strain>
    </source>
</reference>
<accession>A0A8S5LFT6</accession>
<sequence length="245" mass="27373">MANNYGLFFTKDSTVIRLPVNPEELPEAQDNANGEYNVLGIGPIMIPRIPKLRTVKISSLFPGRPEGGWVLTTGDFREPEFYIDFFRTAMEDKQVILYTPVRYYEDGTPYMTGDTGMECLVTSFEYREKSGETGDFYYKLEVTEYKDYAPQTVDVEISDGRQTATTQSARSKPAGQLCVGATVIANGPYYYTSYGDEPHGNGNGRRAKVQRIISDSTRAYPIHITTESGGWLGWTKAGSLEVVSE</sequence>
<dbReference type="EMBL" id="BK014710">
    <property type="protein sequence ID" value="DAD68814.1"/>
    <property type="molecule type" value="Genomic_DNA"/>
</dbReference>
<proteinExistence type="predicted"/>
<organism evidence="1">
    <name type="scientific">Myoviridae sp. ctHP32</name>
    <dbReference type="NCBI Taxonomy" id="2823539"/>
    <lineage>
        <taxon>Viruses</taxon>
        <taxon>Duplodnaviria</taxon>
        <taxon>Heunggongvirae</taxon>
        <taxon>Uroviricota</taxon>
        <taxon>Caudoviricetes</taxon>
    </lineage>
</organism>
<evidence type="ECO:0000313" key="1">
    <source>
        <dbReference type="EMBL" id="DAD68814.1"/>
    </source>
</evidence>
<name>A0A8S5LFT6_9CAUD</name>
<protein>
    <submittedName>
        <fullName evidence="1">Tail assembly protein</fullName>
    </submittedName>
</protein>